<protein>
    <submittedName>
        <fullName evidence="1">Uncharacterized protein</fullName>
    </submittedName>
</protein>
<accession>A0A5B7CVK5</accession>
<dbReference type="EMBL" id="VSRR010000212">
    <property type="protein sequence ID" value="MPC12356.1"/>
    <property type="molecule type" value="Genomic_DNA"/>
</dbReference>
<dbReference type="AlphaFoldDB" id="A0A5B7CVK5"/>
<sequence length="156" mass="17745">MEKNMPSPIQRVSQHVPHALVSLPLLGNEVFQLSQLCLLQCPQFSFIHPTTPHHRAPNAVSLQRQERIAQPNTAILEQVLDTFSLCKPTINQSQVQSIESRICGWCCGTDNRENTIHSNQSTTTSMHYSLYICKDNCSLLRVSKLRKQRLENHEKG</sequence>
<reference evidence="1 2" key="1">
    <citation type="submission" date="2019-05" db="EMBL/GenBank/DDBJ databases">
        <title>Another draft genome of Portunus trituberculatus and its Hox gene families provides insights of decapod evolution.</title>
        <authorList>
            <person name="Jeong J.-H."/>
            <person name="Song I."/>
            <person name="Kim S."/>
            <person name="Choi T."/>
            <person name="Kim D."/>
            <person name="Ryu S."/>
            <person name="Kim W."/>
        </authorList>
    </citation>
    <scope>NUCLEOTIDE SEQUENCE [LARGE SCALE GENOMIC DNA]</scope>
    <source>
        <tissue evidence="1">Muscle</tissue>
    </source>
</reference>
<gene>
    <name evidence="1" type="ORF">E2C01_005043</name>
</gene>
<organism evidence="1 2">
    <name type="scientific">Portunus trituberculatus</name>
    <name type="common">Swimming crab</name>
    <name type="synonym">Neptunus trituberculatus</name>
    <dbReference type="NCBI Taxonomy" id="210409"/>
    <lineage>
        <taxon>Eukaryota</taxon>
        <taxon>Metazoa</taxon>
        <taxon>Ecdysozoa</taxon>
        <taxon>Arthropoda</taxon>
        <taxon>Crustacea</taxon>
        <taxon>Multicrustacea</taxon>
        <taxon>Malacostraca</taxon>
        <taxon>Eumalacostraca</taxon>
        <taxon>Eucarida</taxon>
        <taxon>Decapoda</taxon>
        <taxon>Pleocyemata</taxon>
        <taxon>Brachyura</taxon>
        <taxon>Eubrachyura</taxon>
        <taxon>Portunoidea</taxon>
        <taxon>Portunidae</taxon>
        <taxon>Portuninae</taxon>
        <taxon>Portunus</taxon>
    </lineage>
</organism>
<evidence type="ECO:0000313" key="2">
    <source>
        <dbReference type="Proteomes" id="UP000324222"/>
    </source>
</evidence>
<dbReference type="Proteomes" id="UP000324222">
    <property type="component" value="Unassembled WGS sequence"/>
</dbReference>
<name>A0A5B7CVK5_PORTR</name>
<keyword evidence="2" id="KW-1185">Reference proteome</keyword>
<evidence type="ECO:0000313" key="1">
    <source>
        <dbReference type="EMBL" id="MPC12356.1"/>
    </source>
</evidence>
<comment type="caution">
    <text evidence="1">The sequence shown here is derived from an EMBL/GenBank/DDBJ whole genome shotgun (WGS) entry which is preliminary data.</text>
</comment>
<proteinExistence type="predicted"/>